<proteinExistence type="predicted"/>
<protein>
    <submittedName>
        <fullName evidence="2">Uncharacterized protein</fullName>
    </submittedName>
</protein>
<dbReference type="EMBL" id="JAACJK010000058">
    <property type="protein sequence ID" value="KAF5336350.1"/>
    <property type="molecule type" value="Genomic_DNA"/>
</dbReference>
<dbReference type="AlphaFoldDB" id="A0A8H5C766"/>
<evidence type="ECO:0000313" key="2">
    <source>
        <dbReference type="EMBL" id="KAF5336350.1"/>
    </source>
</evidence>
<comment type="caution">
    <text evidence="2">The sequence shown here is derived from an EMBL/GenBank/DDBJ whole genome shotgun (WGS) entry which is preliminary data.</text>
</comment>
<evidence type="ECO:0000313" key="3">
    <source>
        <dbReference type="Proteomes" id="UP000541558"/>
    </source>
</evidence>
<evidence type="ECO:0000256" key="1">
    <source>
        <dbReference type="SAM" id="MobiDB-lite"/>
    </source>
</evidence>
<organism evidence="2 3">
    <name type="scientific">Ephemerocybe angulata</name>
    <dbReference type="NCBI Taxonomy" id="980116"/>
    <lineage>
        <taxon>Eukaryota</taxon>
        <taxon>Fungi</taxon>
        <taxon>Dikarya</taxon>
        <taxon>Basidiomycota</taxon>
        <taxon>Agaricomycotina</taxon>
        <taxon>Agaricomycetes</taxon>
        <taxon>Agaricomycetidae</taxon>
        <taxon>Agaricales</taxon>
        <taxon>Agaricineae</taxon>
        <taxon>Psathyrellaceae</taxon>
        <taxon>Ephemerocybe</taxon>
    </lineage>
</organism>
<name>A0A8H5C766_9AGAR</name>
<dbReference type="Proteomes" id="UP000541558">
    <property type="component" value="Unassembled WGS sequence"/>
</dbReference>
<gene>
    <name evidence="2" type="ORF">D9611_006691</name>
</gene>
<feature type="region of interest" description="Disordered" evidence="1">
    <location>
        <begin position="54"/>
        <end position="79"/>
    </location>
</feature>
<sequence length="255" mass="28567">MSTVDMVEVGVTGPAVIAAQIPHQAPLIAGMHNQDRGKVPPGYLVRGILAIHPDQGQPCESNAGSPSPSHSPSLTSGTPNFNLANCSDCHHLPQLTMPRRHRREDLVIFPEVDEIPVTVAKSSQYPPPVIGEIHPITGKKSRPKVFAIPVHVEQQMRFIEHYYPAFRSLSGSEKIWEFMRKVAQFFPSDWYPELAWVIVPMQKKVWETLAIVICGNRNEDEMTKAYDEERIKQIQGTIGVKTPPGWYYVIEDPDA</sequence>
<dbReference type="OrthoDB" id="3063263at2759"/>
<keyword evidence="3" id="KW-1185">Reference proteome</keyword>
<feature type="compositionally biased region" description="Low complexity" evidence="1">
    <location>
        <begin position="64"/>
        <end position="79"/>
    </location>
</feature>
<reference evidence="2 3" key="1">
    <citation type="journal article" date="2020" name="ISME J.">
        <title>Uncovering the hidden diversity of litter-decomposition mechanisms in mushroom-forming fungi.</title>
        <authorList>
            <person name="Floudas D."/>
            <person name="Bentzer J."/>
            <person name="Ahren D."/>
            <person name="Johansson T."/>
            <person name="Persson P."/>
            <person name="Tunlid A."/>
        </authorList>
    </citation>
    <scope>NUCLEOTIDE SEQUENCE [LARGE SCALE GENOMIC DNA]</scope>
    <source>
        <strain evidence="2 3">CBS 175.51</strain>
    </source>
</reference>
<accession>A0A8H5C766</accession>